<dbReference type="GO" id="GO:0003677">
    <property type="term" value="F:DNA binding"/>
    <property type="evidence" value="ECO:0007669"/>
    <property type="project" value="UniProtKB-UniRule"/>
</dbReference>
<dbReference type="RefSeq" id="WP_013125287.1">
    <property type="nucleotide sequence ID" value="NC_014158.1"/>
</dbReference>
<dbReference type="eggNOG" id="COG1309">
    <property type="taxonomic scope" value="Bacteria"/>
</dbReference>
<dbReference type="InterPro" id="IPR001647">
    <property type="entry name" value="HTH_TetR"/>
</dbReference>
<evidence type="ECO:0000256" key="2">
    <source>
        <dbReference type="PROSITE-ProRule" id="PRU00335"/>
    </source>
</evidence>
<evidence type="ECO:0000256" key="1">
    <source>
        <dbReference type="ARBA" id="ARBA00023125"/>
    </source>
</evidence>
<dbReference type="PROSITE" id="PS50977">
    <property type="entry name" value="HTH_TETR_2"/>
    <property type="match status" value="1"/>
</dbReference>
<reference evidence="4 5" key="2">
    <citation type="journal article" date="2011" name="Stand. Genomic Sci.">
        <title>Complete genome sequence of Tsukamurella paurometabola type strain (no. 33).</title>
        <authorList>
            <person name="Munk A.C."/>
            <person name="Lapidus A."/>
            <person name="Lucas S."/>
            <person name="Nolan M."/>
            <person name="Tice H."/>
            <person name="Cheng J.F."/>
            <person name="Del Rio T.G."/>
            <person name="Goodwin L."/>
            <person name="Pitluck S."/>
            <person name="Liolios K."/>
            <person name="Huntemann M."/>
            <person name="Ivanova N."/>
            <person name="Mavromatis K."/>
            <person name="Mikhailova N."/>
            <person name="Pati A."/>
            <person name="Chen A."/>
            <person name="Palaniappan K."/>
            <person name="Tapia R."/>
            <person name="Han C."/>
            <person name="Land M."/>
            <person name="Hauser L."/>
            <person name="Chang Y.J."/>
            <person name="Jeffries C.D."/>
            <person name="Brettin T."/>
            <person name="Yasawong M."/>
            <person name="Brambilla E.M."/>
            <person name="Rohde M."/>
            <person name="Sikorski J."/>
            <person name="Goker M."/>
            <person name="Detter J.C."/>
            <person name="Woyke T."/>
            <person name="Bristow J."/>
            <person name="Eisen J.A."/>
            <person name="Markowitz V."/>
            <person name="Hugenholtz P."/>
            <person name="Kyrpides N.C."/>
            <person name="Klenk H.P."/>
        </authorList>
    </citation>
    <scope>NUCLEOTIDE SEQUENCE [LARGE SCALE GENOMIC DNA]</scope>
    <source>
        <strain evidence="5">ATCC 8368 / DSM 20162 / CCUG 35730 / CIP 100753 / JCM 10117 / KCTC 9821 / NBRC 16120 / NCIMB 702349 / NCTC 13040</strain>
    </source>
</reference>
<organism evidence="4 5">
    <name type="scientific">Tsukamurella paurometabola (strain ATCC 8368 / DSM 20162 / CCUG 35730 / CIP 100753 / JCM 10117 / KCTC 9821 / NBRC 16120 / NCIMB 702349 / NCTC 13040)</name>
    <name type="common">Corynebacterium paurometabolum</name>
    <dbReference type="NCBI Taxonomy" id="521096"/>
    <lineage>
        <taxon>Bacteria</taxon>
        <taxon>Bacillati</taxon>
        <taxon>Actinomycetota</taxon>
        <taxon>Actinomycetes</taxon>
        <taxon>Mycobacteriales</taxon>
        <taxon>Tsukamurellaceae</taxon>
        <taxon>Tsukamurella</taxon>
    </lineage>
</organism>
<keyword evidence="1 2" id="KW-0238">DNA-binding</keyword>
<name>D5USV8_TSUPD</name>
<evidence type="ECO:0000259" key="3">
    <source>
        <dbReference type="PROSITE" id="PS50977"/>
    </source>
</evidence>
<dbReference type="InterPro" id="IPR009057">
    <property type="entry name" value="Homeodomain-like_sf"/>
</dbReference>
<dbReference type="SUPFAM" id="SSF46689">
    <property type="entry name" value="Homeodomain-like"/>
    <property type="match status" value="1"/>
</dbReference>
<feature type="domain" description="HTH tetR-type" evidence="3">
    <location>
        <begin position="9"/>
        <end position="69"/>
    </location>
</feature>
<dbReference type="Proteomes" id="UP000001213">
    <property type="component" value="Chromosome"/>
</dbReference>
<reference evidence="5" key="1">
    <citation type="submission" date="2010-03" db="EMBL/GenBank/DDBJ databases">
        <title>The complete chromosome of Tsukamurella paurometabola DSM 20162.</title>
        <authorList>
            <consortium name="US DOE Joint Genome Institute (JGI-PGF)"/>
            <person name="Lucas S."/>
            <person name="Copeland A."/>
            <person name="Lapidus A."/>
            <person name="Glavina del Rio T."/>
            <person name="Dalin E."/>
            <person name="Tice H."/>
            <person name="Bruce D."/>
            <person name="Goodwin L."/>
            <person name="Pitluck S."/>
            <person name="Kyrpides N."/>
            <person name="Mavromatis K."/>
            <person name="Ivanova N."/>
            <person name="Mikhailova N."/>
            <person name="Munk A.C."/>
            <person name="Brettin T."/>
            <person name="Detter J.C."/>
            <person name="Tapia R."/>
            <person name="Han C."/>
            <person name="Larimer F."/>
            <person name="Land M."/>
            <person name="Hauser L."/>
            <person name="Markowitz V."/>
            <person name="Cheng J.-F."/>
            <person name="Hugenholtz P."/>
            <person name="Woyke T."/>
            <person name="Wu D."/>
            <person name="Jando M."/>
            <person name="Brambilla E."/>
            <person name="Klenk H.-P."/>
            <person name="Eisen J.A."/>
        </authorList>
    </citation>
    <scope>NUCLEOTIDE SEQUENCE [LARGE SCALE GENOMIC DNA]</scope>
    <source>
        <strain evidence="5">ATCC 8368 / DSM 20162 / CCUG 35730 / CIP 100753 / JCM 10117 / KCTC 9821 / NBRC 16120 / NCIMB 702349 / NCTC 13040</strain>
    </source>
</reference>
<evidence type="ECO:0000313" key="5">
    <source>
        <dbReference type="Proteomes" id="UP000001213"/>
    </source>
</evidence>
<keyword evidence="5" id="KW-1185">Reference proteome</keyword>
<dbReference type="EMBL" id="CP001966">
    <property type="protein sequence ID" value="ADG77245.1"/>
    <property type="molecule type" value="Genomic_DNA"/>
</dbReference>
<dbReference type="STRING" id="521096.Tpau_0607"/>
<dbReference type="KEGG" id="tpr:Tpau_0607"/>
<sequence>MDSLEQRQHARRRTMLDAGVGLLGGPDGATVSVRAVCRSTGITERYFYEAFGNRDEFVRAVYDDVSHRAQDALRETVRGTASLPDLPAAAVAAYVELVIDQPELGRVLLLAPYRETALAEYGRGHMAGFFDVVGAALPQNIDAQSRRLASVGMVGALTALFTEFLSGHLAVSREDLVSYCVDLLNTYAGPITRA</sequence>
<protein>
    <submittedName>
        <fullName evidence="4">Putative transcriptional regulator, TetR family</fullName>
    </submittedName>
</protein>
<accession>D5USV8</accession>
<dbReference type="Gene3D" id="1.10.357.10">
    <property type="entry name" value="Tetracycline Repressor, domain 2"/>
    <property type="match status" value="1"/>
</dbReference>
<evidence type="ECO:0000313" key="4">
    <source>
        <dbReference type="EMBL" id="ADG77245.1"/>
    </source>
</evidence>
<gene>
    <name evidence="4" type="ordered locus">Tpau_0607</name>
</gene>
<dbReference type="HOGENOM" id="CLU_069356_13_0_11"/>
<proteinExistence type="predicted"/>
<dbReference type="AlphaFoldDB" id="D5USV8"/>
<feature type="DNA-binding region" description="H-T-H motif" evidence="2">
    <location>
        <begin position="32"/>
        <end position="51"/>
    </location>
</feature>